<organism evidence="1 2">
    <name type="scientific">Amphibiibacter pelophylacis</name>
    <dbReference type="NCBI Taxonomy" id="1799477"/>
    <lineage>
        <taxon>Bacteria</taxon>
        <taxon>Pseudomonadati</taxon>
        <taxon>Pseudomonadota</taxon>
        <taxon>Betaproteobacteria</taxon>
        <taxon>Burkholderiales</taxon>
        <taxon>Sphaerotilaceae</taxon>
        <taxon>Amphibiibacter</taxon>
    </lineage>
</organism>
<comment type="caution">
    <text evidence="1">The sequence shown here is derived from an EMBL/GenBank/DDBJ whole genome shotgun (WGS) entry which is preliminary data.</text>
</comment>
<accession>A0ACC6NZC3</accession>
<proteinExistence type="predicted"/>
<evidence type="ECO:0000313" key="2">
    <source>
        <dbReference type="Proteomes" id="UP001364695"/>
    </source>
</evidence>
<evidence type="ECO:0000313" key="1">
    <source>
        <dbReference type="EMBL" id="MEJ7137328.1"/>
    </source>
</evidence>
<reference evidence="1" key="1">
    <citation type="submission" date="2023-10" db="EMBL/GenBank/DDBJ databases">
        <title>Amphibacter perezi, gen. nov., sp. nov. a novel taxa of the family Comamonadaceae, class Betaproteobacteria isolated from the skin microbiota of Pelophylax perezi from different populations.</title>
        <authorList>
            <person name="Costa S."/>
            <person name="Proenca D.N."/>
            <person name="Lopes I."/>
            <person name="Morais P.V."/>
        </authorList>
    </citation>
    <scope>NUCLEOTIDE SEQUENCE</scope>
    <source>
        <strain evidence="1">SL12-8</strain>
    </source>
</reference>
<sequence length="138" mass="15776">MIYLLDTHILIYLIKNQPPAIAQRVDALPQDVRLCMSFVTWAELLKGAERSTRKPQVLRRLDALARQVTVLYPDGIRICQHYARQFTRLKEAGTPIGANDLWIACHALAENATLVTHNTREFQRVEGLKLEDWVTPVS</sequence>
<keyword evidence="2" id="KW-1185">Reference proteome</keyword>
<dbReference type="Proteomes" id="UP001364695">
    <property type="component" value="Unassembled WGS sequence"/>
</dbReference>
<dbReference type="EMBL" id="JAWDIE010000003">
    <property type="protein sequence ID" value="MEJ7137328.1"/>
    <property type="molecule type" value="Genomic_DNA"/>
</dbReference>
<protein>
    <submittedName>
        <fullName evidence="1">Type II toxin-antitoxin system VapC family toxin</fullName>
    </submittedName>
</protein>
<name>A0ACC6NZC3_9BURK</name>
<gene>
    <name evidence="1" type="ORF">RV045_02640</name>
</gene>